<dbReference type="AlphaFoldDB" id="X0VBH0"/>
<feature type="non-terminal residue" evidence="3">
    <location>
        <position position="103"/>
    </location>
</feature>
<evidence type="ECO:0000256" key="2">
    <source>
        <dbReference type="SAM" id="Phobius"/>
    </source>
</evidence>
<proteinExistence type="predicted"/>
<keyword evidence="2" id="KW-0812">Transmembrane</keyword>
<comment type="caution">
    <text evidence="3">The sequence shown here is derived from an EMBL/GenBank/DDBJ whole genome shotgun (WGS) entry which is preliminary data.</text>
</comment>
<evidence type="ECO:0000313" key="3">
    <source>
        <dbReference type="EMBL" id="GAG08662.1"/>
    </source>
</evidence>
<dbReference type="EMBL" id="BARS01023190">
    <property type="protein sequence ID" value="GAG08662.1"/>
    <property type="molecule type" value="Genomic_DNA"/>
</dbReference>
<feature type="region of interest" description="Disordered" evidence="1">
    <location>
        <begin position="48"/>
        <end position="73"/>
    </location>
</feature>
<keyword evidence="2" id="KW-0472">Membrane</keyword>
<accession>X0VBH0</accession>
<name>X0VBH0_9ZZZZ</name>
<feature type="transmembrane region" description="Helical" evidence="2">
    <location>
        <begin position="75"/>
        <end position="102"/>
    </location>
</feature>
<protein>
    <submittedName>
        <fullName evidence="3">Uncharacterized protein</fullName>
    </submittedName>
</protein>
<keyword evidence="2" id="KW-1133">Transmembrane helix</keyword>
<organism evidence="3">
    <name type="scientific">marine sediment metagenome</name>
    <dbReference type="NCBI Taxonomy" id="412755"/>
    <lineage>
        <taxon>unclassified sequences</taxon>
        <taxon>metagenomes</taxon>
        <taxon>ecological metagenomes</taxon>
    </lineage>
</organism>
<sequence length="103" mass="11056">MTTREYPKIDETARTTAVAAAEVDVARENIPRDAVPDRSASEFPPVLARMPDLEASENQTSHGVRSRRRRGEGRMLGAPMAVPLLLGAGVVLVLLAVLPLLIG</sequence>
<evidence type="ECO:0000256" key="1">
    <source>
        <dbReference type="SAM" id="MobiDB-lite"/>
    </source>
</evidence>
<gene>
    <name evidence="3" type="ORF">S01H1_36950</name>
</gene>
<reference evidence="3" key="1">
    <citation type="journal article" date="2014" name="Front. Microbiol.">
        <title>High frequency of phylogenetically diverse reductive dehalogenase-homologous genes in deep subseafloor sedimentary metagenomes.</title>
        <authorList>
            <person name="Kawai M."/>
            <person name="Futagami T."/>
            <person name="Toyoda A."/>
            <person name="Takaki Y."/>
            <person name="Nishi S."/>
            <person name="Hori S."/>
            <person name="Arai W."/>
            <person name="Tsubouchi T."/>
            <person name="Morono Y."/>
            <person name="Uchiyama I."/>
            <person name="Ito T."/>
            <person name="Fujiyama A."/>
            <person name="Inagaki F."/>
            <person name="Takami H."/>
        </authorList>
    </citation>
    <scope>NUCLEOTIDE SEQUENCE</scope>
    <source>
        <strain evidence="3">Expedition CK06-06</strain>
    </source>
</reference>